<reference evidence="2" key="1">
    <citation type="submission" date="2021-08" db="EMBL/GenBank/DDBJ databases">
        <title>WGS assembly of Ceratopteris richardii.</title>
        <authorList>
            <person name="Marchant D.B."/>
            <person name="Chen G."/>
            <person name="Jenkins J."/>
            <person name="Shu S."/>
            <person name="Leebens-Mack J."/>
            <person name="Grimwood J."/>
            <person name="Schmutz J."/>
            <person name="Soltis P."/>
            <person name="Soltis D."/>
            <person name="Chen Z.-H."/>
        </authorList>
    </citation>
    <scope>NUCLEOTIDE SEQUENCE</scope>
    <source>
        <strain evidence="2">Whitten #5841</strain>
        <tissue evidence="2">Leaf</tissue>
    </source>
</reference>
<dbReference type="AlphaFoldDB" id="A0A8T2V971"/>
<dbReference type="Proteomes" id="UP000825935">
    <property type="component" value="Chromosome 2"/>
</dbReference>
<evidence type="ECO:0000313" key="2">
    <source>
        <dbReference type="EMBL" id="KAH7443750.1"/>
    </source>
</evidence>
<dbReference type="EMBL" id="CM035407">
    <property type="protein sequence ID" value="KAH7443750.1"/>
    <property type="molecule type" value="Genomic_DNA"/>
</dbReference>
<organism evidence="2 3">
    <name type="scientific">Ceratopteris richardii</name>
    <name type="common">Triangle waterfern</name>
    <dbReference type="NCBI Taxonomy" id="49495"/>
    <lineage>
        <taxon>Eukaryota</taxon>
        <taxon>Viridiplantae</taxon>
        <taxon>Streptophyta</taxon>
        <taxon>Embryophyta</taxon>
        <taxon>Tracheophyta</taxon>
        <taxon>Polypodiopsida</taxon>
        <taxon>Polypodiidae</taxon>
        <taxon>Polypodiales</taxon>
        <taxon>Pteridineae</taxon>
        <taxon>Pteridaceae</taxon>
        <taxon>Parkerioideae</taxon>
        <taxon>Ceratopteris</taxon>
    </lineage>
</organism>
<evidence type="ECO:0000256" key="1">
    <source>
        <dbReference type="SAM" id="SignalP"/>
    </source>
</evidence>
<comment type="caution">
    <text evidence="2">The sequence shown here is derived from an EMBL/GenBank/DDBJ whole genome shotgun (WGS) entry which is preliminary data.</text>
</comment>
<protein>
    <submittedName>
        <fullName evidence="2">Uncharacterized protein</fullName>
    </submittedName>
</protein>
<keyword evidence="3" id="KW-1185">Reference proteome</keyword>
<name>A0A8T2V971_CERRI</name>
<keyword evidence="1" id="KW-0732">Signal</keyword>
<proteinExistence type="predicted"/>
<gene>
    <name evidence="2" type="ORF">KP509_02G049400</name>
</gene>
<accession>A0A8T2V971</accession>
<sequence length="150" mass="17803">MLFSLLQCPNLLVLLSLCRYKDLLEACKVSFPNSIPNYLSSKKALGVHYHHTKFHDQIQKEWVPVQKMVKHYLSKDTWRMVEICFITRVYLRCTNFRFQIQFRVIPVLRKVTLCLCTLFWYASLHALYLEGHKSLFKYPFGLFFGSLESS</sequence>
<feature type="signal peptide" evidence="1">
    <location>
        <begin position="1"/>
        <end position="26"/>
    </location>
</feature>
<feature type="chain" id="PRO_5035818945" evidence="1">
    <location>
        <begin position="27"/>
        <end position="150"/>
    </location>
</feature>
<evidence type="ECO:0000313" key="3">
    <source>
        <dbReference type="Proteomes" id="UP000825935"/>
    </source>
</evidence>